<comment type="caution">
    <text evidence="1">The sequence shown here is derived from an EMBL/GenBank/DDBJ whole genome shotgun (WGS) entry which is preliminary data.</text>
</comment>
<proteinExistence type="predicted"/>
<evidence type="ECO:0000313" key="2">
    <source>
        <dbReference type="Proteomes" id="UP001156666"/>
    </source>
</evidence>
<dbReference type="EMBL" id="BSOH01000037">
    <property type="protein sequence ID" value="GLR19901.1"/>
    <property type="molecule type" value="Genomic_DNA"/>
</dbReference>
<evidence type="ECO:0000313" key="1">
    <source>
        <dbReference type="EMBL" id="GLR19901.1"/>
    </source>
</evidence>
<protein>
    <submittedName>
        <fullName evidence="1">Uncharacterized protein</fullName>
    </submittedName>
</protein>
<reference evidence="1" key="1">
    <citation type="journal article" date="2014" name="Int. J. Syst. Evol. Microbiol.">
        <title>Complete genome sequence of Corynebacterium casei LMG S-19264T (=DSM 44701T), isolated from a smear-ripened cheese.</title>
        <authorList>
            <consortium name="US DOE Joint Genome Institute (JGI-PGF)"/>
            <person name="Walter F."/>
            <person name="Albersmeier A."/>
            <person name="Kalinowski J."/>
            <person name="Ruckert C."/>
        </authorList>
    </citation>
    <scope>NUCLEOTIDE SEQUENCE</scope>
    <source>
        <strain evidence="1">NBRC 108769</strain>
    </source>
</reference>
<reference evidence="1" key="2">
    <citation type="submission" date="2023-01" db="EMBL/GenBank/DDBJ databases">
        <title>Draft genome sequence of Portibacter lacus strain NBRC 108769.</title>
        <authorList>
            <person name="Sun Q."/>
            <person name="Mori K."/>
        </authorList>
    </citation>
    <scope>NUCLEOTIDE SEQUENCE</scope>
    <source>
        <strain evidence="1">NBRC 108769</strain>
    </source>
</reference>
<organism evidence="1 2">
    <name type="scientific">Portibacter lacus</name>
    <dbReference type="NCBI Taxonomy" id="1099794"/>
    <lineage>
        <taxon>Bacteria</taxon>
        <taxon>Pseudomonadati</taxon>
        <taxon>Bacteroidota</taxon>
        <taxon>Saprospiria</taxon>
        <taxon>Saprospirales</taxon>
        <taxon>Haliscomenobacteraceae</taxon>
        <taxon>Portibacter</taxon>
    </lineage>
</organism>
<dbReference type="AlphaFoldDB" id="A0AA37WFE7"/>
<accession>A0AA37WFE7</accession>
<gene>
    <name evidence="1" type="ORF">GCM10007940_45170</name>
</gene>
<keyword evidence="2" id="KW-1185">Reference proteome</keyword>
<name>A0AA37WFE7_9BACT</name>
<dbReference type="Proteomes" id="UP001156666">
    <property type="component" value="Unassembled WGS sequence"/>
</dbReference>
<sequence length="222" mass="24809">MIVILKYKVIIIFLLSTSYCLSQSGVNYQSFGSYWQHSDMIGYNIGYGVYKDIGKMSLNLTFNYGYGEKNGLKNSKIDTLLFHTIYVLDDGGLFGTSKVTDFAHQIALDFTCSYPLFTRAKTSLILSGGFFLSRVTHFIISDIFNSYTINTPLGVQDEIIILESISSQNFYSGGVVIDLAYGIKFRELKTLSIFTSGIIGPNKTNSLNLGIRISGPFHRRSK</sequence>